<evidence type="ECO:0000313" key="3">
    <source>
        <dbReference type="Proteomes" id="UP000243348"/>
    </source>
</evidence>
<geneLocation type="nucleomorph" evidence="2"/>
<dbReference type="GO" id="GO:0000127">
    <property type="term" value="C:transcription factor TFIIIC complex"/>
    <property type="evidence" value="ECO:0007669"/>
    <property type="project" value="TreeGrafter"/>
</dbReference>
<dbReference type="Gene3D" id="1.25.40.10">
    <property type="entry name" value="Tetratricopeptide repeat domain"/>
    <property type="match status" value="1"/>
</dbReference>
<evidence type="ECO:0000256" key="1">
    <source>
        <dbReference type="SAM" id="Phobius"/>
    </source>
</evidence>
<protein>
    <submittedName>
        <fullName evidence="2">TATA binding protein of transcription factor IIIC</fullName>
    </submittedName>
</protein>
<dbReference type="InterPro" id="IPR011990">
    <property type="entry name" value="TPR-like_helical_dom_sf"/>
</dbReference>
<keyword evidence="1" id="KW-0812">Transmembrane</keyword>
<dbReference type="PANTHER" id="PTHR23082">
    <property type="entry name" value="TRANSCRIPTION INITIATION FACTOR IIIC TFIIIC , POLYPEPTIDE 3-RELATED"/>
    <property type="match status" value="1"/>
</dbReference>
<sequence>MDSSKKKKSSMSKKNLSNFSSVFEKLSKKTLFNAYLLKFLGLIYEYVGKHILSLKIYFIFFQKNNEDKISKFRITLISFWDNIFRFQKEKFFNLSIGNIFLFSESIVFNSKIQQKKGNWIPSFFLWKKLNRLYFLGLRKTKSCLKSDFSTIFYFNFWIRILKRKNENKKQKKKTVSFFSTQKDHFTASFKLFFITLQNYIQIKEKNLFKKKKFHYLICSFIFSKKIKKPLIFDIWKTISLENFKNYLEKDLKIFFYIIALHFKWFVTFSIQWLRKKKTFLSFLVETLSIRNLKIFKESYNPIFRNFRNRNNILSKIALLQMKRGLFIQAMNWYSLIGKQDMKSVEILNIIALIREKISSKKEAFETFFKGIRVYFQRKMTIPEKYIQKKNFVLKIIEKIENFFEKGKIFGLSRLIISILLLRNKKIFSFIRFNEIHKKKKKKEKKILKFSLKNYLNKIFSLEDSLNFTHQKLFQEFLDSLFIVLAEIIFFALRKNKIFGKNKGLTFLVSNNIFYQESSYFIKYFNLSILINKKKFKKAYHILRLQCIKDPYSFNKWCLLSRLENQLGFLISKTLRYSLRLLIKNPNSVPAMIFTGNHCSFFGSYGYSLAEYFQAYRWRKDSPFLNFLISVQYLNGSLSRKILNREFSIFTSLSFFTEYKKLRLFLSQVNLKRNKWSKLLEIETIYNTARLYLFLGLKYQALKNFQKAMKWSGVSLAINKSKRRVKNSLKNILEKEILFNIFILFRSIGNNFSDHSAEH</sequence>
<name>J7G153_9CRYP</name>
<dbReference type="PANTHER" id="PTHR23082:SF0">
    <property type="entry name" value="GENERAL TRANSCRIPTION FACTOR 3C POLYPEPTIDE 3"/>
    <property type="match status" value="1"/>
</dbReference>
<dbReference type="GO" id="GO:0006383">
    <property type="term" value="P:transcription by RNA polymerase III"/>
    <property type="evidence" value="ECO:0007669"/>
    <property type="project" value="InterPro"/>
</dbReference>
<accession>J7G153</accession>
<keyword evidence="1" id="KW-0472">Membrane</keyword>
<dbReference type="AlphaFoldDB" id="J7G153"/>
<dbReference type="InterPro" id="IPR039340">
    <property type="entry name" value="Tfc4/TFIIIC-102/Sfc4"/>
</dbReference>
<feature type="transmembrane region" description="Helical" evidence="1">
    <location>
        <begin position="253"/>
        <end position="273"/>
    </location>
</feature>
<keyword evidence="1" id="KW-1133">Transmembrane helix</keyword>
<evidence type="ECO:0000313" key="2">
    <source>
        <dbReference type="EMBL" id="AFP65222.1"/>
    </source>
</evidence>
<organism evidence="2 3">
    <name type="scientific">Chroomonas mesostigmatica CCMP1168</name>
    <dbReference type="NCBI Taxonomy" id="1195612"/>
    <lineage>
        <taxon>Eukaryota</taxon>
        <taxon>Cryptophyceae</taxon>
        <taxon>Pyrenomonadales</taxon>
        <taxon>Chroomonadaceae</taxon>
        <taxon>Chroomonas</taxon>
    </lineage>
</organism>
<proteinExistence type="predicted"/>
<dbReference type="Proteomes" id="UP000243348">
    <property type="component" value="Nucleomorph 1"/>
</dbReference>
<dbReference type="SUPFAM" id="SSF48452">
    <property type="entry name" value="TPR-like"/>
    <property type="match status" value="2"/>
</dbReference>
<reference evidence="2 3" key="1">
    <citation type="journal article" date="2012" name="Genome Biol. Evol.">
        <title>Nucleomorph genome sequence of the cryptophyte alga Chroomonas mesostigmatica CCMP1168 reveals lineage-specific gene loss and genome complexity.</title>
        <authorList>
            <person name="Moore C.E."/>
            <person name="Curtis B."/>
            <person name="Mills T."/>
            <person name="Tanifuji G."/>
            <person name="Archibald J.M."/>
        </authorList>
    </citation>
    <scope>NUCLEOTIDE SEQUENCE [LARGE SCALE GENOMIC DNA]</scope>
    <source>
        <strain evidence="2 3">CCMP1168</strain>
    </source>
</reference>
<gene>
    <name evidence="2" type="primary">tfIIIC</name>
    <name evidence="2" type="ORF">CMESO_19</name>
</gene>
<keyword evidence="2" id="KW-0542">Nucleomorph</keyword>
<dbReference type="EMBL" id="CP003680">
    <property type="protein sequence ID" value="AFP65222.1"/>
    <property type="molecule type" value="Genomic_DNA"/>
</dbReference>